<organism evidence="1 2">
    <name type="scientific">Burkholderia humptydooensis</name>
    <dbReference type="NCBI Taxonomy" id="430531"/>
    <lineage>
        <taxon>Bacteria</taxon>
        <taxon>Pseudomonadati</taxon>
        <taxon>Pseudomonadota</taxon>
        <taxon>Betaproteobacteria</taxon>
        <taxon>Burkholderiales</taxon>
        <taxon>Burkholderiaceae</taxon>
        <taxon>Burkholderia</taxon>
        <taxon>pseudomallei group</taxon>
    </lineage>
</organism>
<dbReference type="KEGG" id="bhg:I6G56_06025"/>
<name>A0A7U4SSV0_9BURK</name>
<evidence type="ECO:0000313" key="2">
    <source>
        <dbReference type="Proteomes" id="UP000594943"/>
    </source>
</evidence>
<gene>
    <name evidence="1" type="ORF">I6G56_06025</name>
</gene>
<dbReference type="Proteomes" id="UP000594943">
    <property type="component" value="Chromosome 1"/>
</dbReference>
<sequence>MPFWRIDKSTIVHFDRRRRGNAAANRWGGTERAAAIAVSPRPTARSDFAHPCADARNRFVSLHGMAASNVTYRNVPVRVVARQAAVTPRILNRRMK</sequence>
<protein>
    <submittedName>
        <fullName evidence="1">Uncharacterized protein</fullName>
    </submittedName>
</protein>
<dbReference type="EMBL" id="CP065686">
    <property type="protein sequence ID" value="QPS45512.1"/>
    <property type="molecule type" value="Genomic_DNA"/>
</dbReference>
<dbReference type="AlphaFoldDB" id="A0A7U4SSV0"/>
<accession>A0A7T2U4F8</accession>
<reference evidence="1 2" key="1">
    <citation type="submission" date="2020-12" db="EMBL/GenBank/DDBJ databases">
        <title>FDA dAtabase for Regulatory Grade micrObial Sequences (FDA-ARGOS): Supporting development and validation of Infectious Disease Dx tests.</title>
        <authorList>
            <person name="Nelson B."/>
            <person name="Plummer A."/>
            <person name="Tallon L."/>
            <person name="Sadzewicz L."/>
            <person name="Zhao X."/>
            <person name="Boylan J."/>
            <person name="Ott S."/>
            <person name="Bowen H."/>
            <person name="Vavikolanu K."/>
            <person name="Mehta A."/>
            <person name="Aluvathingal J."/>
            <person name="Nadendla S."/>
            <person name="Myers T."/>
            <person name="Yan Y."/>
            <person name="Sichtig H."/>
        </authorList>
    </citation>
    <scope>NUCLEOTIDE SEQUENCE [LARGE SCALE GENOMIC DNA]</scope>
    <source>
        <strain evidence="1 2">FDAARGOS_899</strain>
    </source>
</reference>
<evidence type="ECO:0000313" key="1">
    <source>
        <dbReference type="EMBL" id="QPS45512.1"/>
    </source>
</evidence>
<proteinExistence type="predicted"/>
<accession>A0A7U4SSV0</accession>